<comment type="caution">
    <text evidence="5">The sequence shown here is derived from an EMBL/GenBank/DDBJ whole genome shotgun (WGS) entry which is preliminary data.</text>
</comment>
<dbReference type="PANTHER" id="PTHR30231:SF4">
    <property type="entry name" value="PROTEIN NEN2"/>
    <property type="match status" value="1"/>
</dbReference>
<keyword evidence="3" id="KW-0269">Exonuclease</keyword>
<proteinExistence type="predicted"/>
<dbReference type="InterPro" id="IPR036397">
    <property type="entry name" value="RNaseH_sf"/>
</dbReference>
<dbReference type="SUPFAM" id="SSF158682">
    <property type="entry name" value="TerB-like"/>
    <property type="match status" value="1"/>
</dbReference>
<dbReference type="Proteomes" id="UP000629619">
    <property type="component" value="Unassembled WGS sequence"/>
</dbReference>
<evidence type="ECO:0000256" key="3">
    <source>
        <dbReference type="ARBA" id="ARBA00022839"/>
    </source>
</evidence>
<dbReference type="SUPFAM" id="SSF52113">
    <property type="entry name" value="BRCT domain"/>
    <property type="match status" value="1"/>
</dbReference>
<organism evidence="5 6">
    <name type="scientific">Actinoplanes siamensis</name>
    <dbReference type="NCBI Taxonomy" id="1223317"/>
    <lineage>
        <taxon>Bacteria</taxon>
        <taxon>Bacillati</taxon>
        <taxon>Actinomycetota</taxon>
        <taxon>Actinomycetes</taxon>
        <taxon>Micromonosporales</taxon>
        <taxon>Micromonosporaceae</taxon>
        <taxon>Actinoplanes</taxon>
    </lineage>
</organism>
<dbReference type="GO" id="GO:0005829">
    <property type="term" value="C:cytosol"/>
    <property type="evidence" value="ECO:0007669"/>
    <property type="project" value="TreeGrafter"/>
</dbReference>
<name>A0A919NCY5_9ACTN</name>
<keyword evidence="2" id="KW-0378">Hydrolase</keyword>
<dbReference type="EMBL" id="BOMW01000070">
    <property type="protein sequence ID" value="GIF08937.1"/>
    <property type="molecule type" value="Genomic_DNA"/>
</dbReference>
<evidence type="ECO:0000313" key="6">
    <source>
        <dbReference type="Proteomes" id="UP000629619"/>
    </source>
</evidence>
<dbReference type="InterPro" id="IPR036420">
    <property type="entry name" value="BRCT_dom_sf"/>
</dbReference>
<evidence type="ECO:0000313" key="5">
    <source>
        <dbReference type="EMBL" id="GIF08937.1"/>
    </source>
</evidence>
<dbReference type="GO" id="GO:0003676">
    <property type="term" value="F:nucleic acid binding"/>
    <property type="evidence" value="ECO:0007669"/>
    <property type="project" value="InterPro"/>
</dbReference>
<evidence type="ECO:0000256" key="2">
    <source>
        <dbReference type="ARBA" id="ARBA00022801"/>
    </source>
</evidence>
<evidence type="ECO:0000259" key="4">
    <source>
        <dbReference type="SMART" id="SM00479"/>
    </source>
</evidence>
<dbReference type="InterPro" id="IPR013520">
    <property type="entry name" value="Ribonucl_H"/>
</dbReference>
<accession>A0A919NCY5</accession>
<dbReference type="PANTHER" id="PTHR30231">
    <property type="entry name" value="DNA POLYMERASE III SUBUNIT EPSILON"/>
    <property type="match status" value="1"/>
</dbReference>
<dbReference type="SMART" id="SM00479">
    <property type="entry name" value="EXOIII"/>
    <property type="match status" value="1"/>
</dbReference>
<dbReference type="InterPro" id="IPR029024">
    <property type="entry name" value="TerB-like"/>
</dbReference>
<dbReference type="GO" id="GO:0008408">
    <property type="term" value="F:3'-5' exonuclease activity"/>
    <property type="evidence" value="ECO:0007669"/>
    <property type="project" value="TreeGrafter"/>
</dbReference>
<dbReference type="AlphaFoldDB" id="A0A919NCY5"/>
<gene>
    <name evidence="5" type="ORF">Asi03nite_64750</name>
</gene>
<keyword evidence="6" id="KW-1185">Reference proteome</keyword>
<dbReference type="FunFam" id="3.30.420.10:FF:000045">
    <property type="entry name" value="3'-5' exonuclease DinG"/>
    <property type="match status" value="1"/>
</dbReference>
<dbReference type="SUPFAM" id="SSF53098">
    <property type="entry name" value="Ribonuclease H-like"/>
    <property type="match status" value="1"/>
</dbReference>
<dbReference type="RefSeq" id="WP_203684276.1">
    <property type="nucleotide sequence ID" value="NZ_BOMW01000070.1"/>
</dbReference>
<evidence type="ECO:0000256" key="1">
    <source>
        <dbReference type="ARBA" id="ARBA00022722"/>
    </source>
</evidence>
<dbReference type="InterPro" id="IPR012337">
    <property type="entry name" value="RNaseH-like_sf"/>
</dbReference>
<dbReference type="Gene3D" id="3.40.50.10190">
    <property type="entry name" value="BRCT domain"/>
    <property type="match status" value="1"/>
</dbReference>
<dbReference type="Gene3D" id="3.30.420.10">
    <property type="entry name" value="Ribonuclease H-like superfamily/Ribonuclease H"/>
    <property type="match status" value="1"/>
</dbReference>
<dbReference type="CDD" id="cd06127">
    <property type="entry name" value="DEDDh"/>
    <property type="match status" value="1"/>
</dbReference>
<dbReference type="Pfam" id="PF00929">
    <property type="entry name" value="RNase_T"/>
    <property type="match status" value="1"/>
</dbReference>
<reference evidence="5" key="1">
    <citation type="submission" date="2021-01" db="EMBL/GenBank/DDBJ databases">
        <title>Whole genome shotgun sequence of Actinoplanes siamensis NBRC 109076.</title>
        <authorList>
            <person name="Komaki H."/>
            <person name="Tamura T."/>
        </authorList>
    </citation>
    <scope>NUCLEOTIDE SEQUENCE</scope>
    <source>
        <strain evidence="5">NBRC 109076</strain>
    </source>
</reference>
<sequence>MYAVVDLETTGRKTSWHDRVVEIAVVRLDESGRTVDEWCTLVNPDRDLGPQDIHRITAAEARRAPRFADLAGQIVARLIGHTLVAHNLMFDAGFLTAEFARLGHQVPVAAGRGLCTMQLAGQFLPGVGRGLGSCREAAGLPPHQAHSALHDARAAAELLAFYLRRAGDPPRWAPLVHEARRIAWPALIDNDLAPVTRRRPEEREPHFLTRLVDRLPRLNDPKGDAYLDLLDRALLDRHISASEADQLVATAEQFGLARVDVEELHRGYLDSMVTVALEDGILTPAERRDLDEVAELLGLAGADVDRALQAARVAPATARPRFRLNAGDEVVFTGSMTPAREVWAAGAVAHGLTVNRDVTRRTRLVVAADPDSMSGKAEKARRYGVPIVRPEAYQAMLDAGRA</sequence>
<keyword evidence="1" id="KW-0540">Nuclease</keyword>
<feature type="domain" description="Exonuclease" evidence="4">
    <location>
        <begin position="1"/>
        <end position="168"/>
    </location>
</feature>
<protein>
    <recommendedName>
        <fullName evidence="4">Exonuclease domain-containing protein</fullName>
    </recommendedName>
</protein>